<dbReference type="RefSeq" id="WP_123208627.1">
    <property type="nucleotide sequence ID" value="NZ_JBHTHO010000005.1"/>
</dbReference>
<keyword evidence="2" id="KW-0238">DNA-binding</keyword>
<protein>
    <submittedName>
        <fullName evidence="2">DNA-binding protein</fullName>
    </submittedName>
    <submittedName>
        <fullName evidence="1">Helix-turn-helix domain-containing protein</fullName>
    </submittedName>
</protein>
<accession>A0A3N0B023</accession>
<proteinExistence type="predicted"/>
<dbReference type="EMBL" id="QIBX01000006">
    <property type="protein sequence ID" value="RNL40475.1"/>
    <property type="molecule type" value="Genomic_DNA"/>
</dbReference>
<reference evidence="2" key="2">
    <citation type="journal article" date="2019" name="Microbiol. Resour. Announc.">
        <title>Draft Genome Sequences of Type Strains of Gordonibacter faecihominis, Paraeggerthella hongkongensis, Parvibacter caecicola,Slackia equolifaciens, Slackia faecicanis, and Slackia isoflavoniconvertens.</title>
        <authorList>
            <person name="Danylec N."/>
            <person name="Stoll D.A."/>
            <person name="Dotsch A."/>
            <person name="Huch M."/>
        </authorList>
    </citation>
    <scope>NUCLEOTIDE SEQUENCE</scope>
    <source>
        <strain evidence="2">DSM 24851</strain>
    </source>
</reference>
<name>A0A3N0B023_9ACTN</name>
<dbReference type="Gene3D" id="3.30.160.250">
    <property type="match status" value="1"/>
</dbReference>
<evidence type="ECO:0000313" key="2">
    <source>
        <dbReference type="EMBL" id="RNL40475.1"/>
    </source>
</evidence>
<reference evidence="1" key="4">
    <citation type="submission" date="2021-09" db="EMBL/GenBank/DDBJ databases">
        <authorList>
            <person name="Gilroy R."/>
        </authorList>
    </citation>
    <scope>NUCLEOTIDE SEQUENCE</scope>
    <source>
        <strain evidence="1">ChiGjej6B6-11269</strain>
    </source>
</reference>
<sequence length="148" mass="16491">MQRTYEFELWRGERQWIIASFDLPEAITQGEDVQDACESAADVLREVSRDAMMRGMSLPSPTFENEPRNGGIRVIVSVEIGLDEVAKVSATEAARLLGVSRSRVTAMIASRHLDGWREGRNTWVTCASIEARLADAPTPGRPRKEEMA</sequence>
<evidence type="ECO:0000313" key="1">
    <source>
        <dbReference type="EMBL" id="HJF65384.1"/>
    </source>
</evidence>
<organism evidence="2 3">
    <name type="scientific">Slackia equolifaciens</name>
    <dbReference type="NCBI Taxonomy" id="498718"/>
    <lineage>
        <taxon>Bacteria</taxon>
        <taxon>Bacillati</taxon>
        <taxon>Actinomycetota</taxon>
        <taxon>Coriobacteriia</taxon>
        <taxon>Eggerthellales</taxon>
        <taxon>Eggerthellaceae</taxon>
        <taxon>Slackia</taxon>
    </lineage>
</organism>
<evidence type="ECO:0000313" key="3">
    <source>
        <dbReference type="Proteomes" id="UP000269591"/>
    </source>
</evidence>
<dbReference type="SUPFAM" id="SSF143100">
    <property type="entry name" value="TTHA1013/TTHA0281-like"/>
    <property type="match status" value="1"/>
</dbReference>
<dbReference type="OrthoDB" id="9811185at2"/>
<dbReference type="GO" id="GO:0003677">
    <property type="term" value="F:DNA binding"/>
    <property type="evidence" value="ECO:0007669"/>
    <property type="project" value="UniProtKB-KW"/>
</dbReference>
<comment type="caution">
    <text evidence="2">The sequence shown here is derived from an EMBL/GenBank/DDBJ whole genome shotgun (WGS) entry which is preliminary data.</text>
</comment>
<dbReference type="InterPro" id="IPR035069">
    <property type="entry name" value="TTHA1013/TTHA0281-like"/>
</dbReference>
<dbReference type="AlphaFoldDB" id="A0A3N0B023"/>
<dbReference type="Proteomes" id="UP000786989">
    <property type="component" value="Unassembled WGS sequence"/>
</dbReference>
<dbReference type="Proteomes" id="UP000269591">
    <property type="component" value="Unassembled WGS sequence"/>
</dbReference>
<dbReference type="EMBL" id="DYWI01000079">
    <property type="protein sequence ID" value="HJF65384.1"/>
    <property type="molecule type" value="Genomic_DNA"/>
</dbReference>
<reference evidence="3" key="1">
    <citation type="submission" date="2018-05" db="EMBL/GenBank/DDBJ databases">
        <title>Genome Sequencing of selected type strains of the family Eggerthellaceae.</title>
        <authorList>
            <person name="Danylec N."/>
            <person name="Stoll D.A."/>
            <person name="Doetsch A."/>
            <person name="Huch M."/>
        </authorList>
    </citation>
    <scope>NUCLEOTIDE SEQUENCE [LARGE SCALE GENOMIC DNA]</scope>
    <source>
        <strain evidence="3">DSM 24851</strain>
    </source>
</reference>
<gene>
    <name evidence="2" type="ORF">DMP06_04920</name>
    <name evidence="1" type="ORF">K8U77_04610</name>
</gene>
<reference evidence="1" key="3">
    <citation type="journal article" date="2021" name="PeerJ">
        <title>Extensive microbial diversity within the chicken gut microbiome revealed by metagenomics and culture.</title>
        <authorList>
            <person name="Gilroy R."/>
            <person name="Ravi A."/>
            <person name="Getino M."/>
            <person name="Pursley I."/>
            <person name="Horton D.L."/>
            <person name="Alikhan N.F."/>
            <person name="Baker D."/>
            <person name="Gharbi K."/>
            <person name="Hall N."/>
            <person name="Watson M."/>
            <person name="Adriaenssens E.M."/>
            <person name="Foster-Nyarko E."/>
            <person name="Jarju S."/>
            <person name="Secka A."/>
            <person name="Antonio M."/>
            <person name="Oren A."/>
            <person name="Chaudhuri R.R."/>
            <person name="La Ragione R."/>
            <person name="Hildebrand F."/>
            <person name="Pallen M.J."/>
        </authorList>
    </citation>
    <scope>NUCLEOTIDE SEQUENCE</scope>
    <source>
        <strain evidence="1">ChiGjej6B6-11269</strain>
    </source>
</reference>
<keyword evidence="3" id="KW-1185">Reference proteome</keyword>